<dbReference type="EMBL" id="JBIRWE010000001">
    <property type="protein sequence ID" value="MFI1962753.1"/>
    <property type="molecule type" value="Genomic_DNA"/>
</dbReference>
<organism evidence="1 2">
    <name type="scientific">Streptomyces pathocidini</name>
    <dbReference type="NCBI Taxonomy" id="1650571"/>
    <lineage>
        <taxon>Bacteria</taxon>
        <taxon>Bacillati</taxon>
        <taxon>Actinomycetota</taxon>
        <taxon>Actinomycetes</taxon>
        <taxon>Kitasatosporales</taxon>
        <taxon>Streptomycetaceae</taxon>
        <taxon>Streptomyces</taxon>
    </lineage>
</organism>
<dbReference type="SUPFAM" id="SSF48239">
    <property type="entry name" value="Terpenoid cyclases/Protein prenyltransferases"/>
    <property type="match status" value="1"/>
</dbReference>
<sequence>MSPVDHAVSRAIAYLVRQHEAAYPDAVHVMGAYSTAKFVELYAKHFALPAAYIHKFSRFRCEGRAFHVALITDALQDAADAGHKDCQHLVEENAAYLRTSKDGQSWRYFPGFEPLPYDGDSLGVIAQVLVRAGRARPEDFEGAFALAAANAWDDGAVSTFFCEAPDPRQRIELNRLWGRGRDDTGRDAEVVANLMYGALLYERHVGPCALAPRIHPAVTWLLKQQQPMGFWRASWYVGMCYSTYTAVRLLCALGGHERATDQAARFLAQAGACDPLNRALTVLALGHCGQPPARHDLDLIVDSQFPDGSWEAIPLLDNHARVWGSRAVTTGFCLKALLAAP</sequence>
<accession>A0ABW7UJA4</accession>
<dbReference type="Proteomes" id="UP001611548">
    <property type="component" value="Unassembled WGS sequence"/>
</dbReference>
<evidence type="ECO:0000313" key="1">
    <source>
        <dbReference type="EMBL" id="MFI1962753.1"/>
    </source>
</evidence>
<comment type="caution">
    <text evidence="1">The sequence shown here is derived from an EMBL/GenBank/DDBJ whole genome shotgun (WGS) entry which is preliminary data.</text>
</comment>
<protein>
    <recommendedName>
        <fullName evidence="3">Squalene cyclase C-terminal domain-containing protein</fullName>
    </recommendedName>
</protein>
<proteinExistence type="predicted"/>
<dbReference type="Gene3D" id="1.50.10.20">
    <property type="match status" value="1"/>
</dbReference>
<name>A0ABW7UJA4_9ACTN</name>
<evidence type="ECO:0008006" key="3">
    <source>
        <dbReference type="Google" id="ProtNLM"/>
    </source>
</evidence>
<dbReference type="InterPro" id="IPR008930">
    <property type="entry name" value="Terpenoid_cyclase/PrenylTrfase"/>
</dbReference>
<dbReference type="RefSeq" id="WP_055473816.1">
    <property type="nucleotide sequence ID" value="NZ_JBIRWE010000001.1"/>
</dbReference>
<keyword evidence="2" id="KW-1185">Reference proteome</keyword>
<evidence type="ECO:0000313" key="2">
    <source>
        <dbReference type="Proteomes" id="UP001611548"/>
    </source>
</evidence>
<reference evidence="1 2" key="1">
    <citation type="submission" date="2024-10" db="EMBL/GenBank/DDBJ databases">
        <title>The Natural Products Discovery Center: Release of the First 8490 Sequenced Strains for Exploring Actinobacteria Biosynthetic Diversity.</title>
        <authorList>
            <person name="Kalkreuter E."/>
            <person name="Kautsar S.A."/>
            <person name="Yang D."/>
            <person name="Bader C.D."/>
            <person name="Teijaro C.N."/>
            <person name="Fluegel L."/>
            <person name="Davis C.M."/>
            <person name="Simpson J.R."/>
            <person name="Lauterbach L."/>
            <person name="Steele A.D."/>
            <person name="Gui C."/>
            <person name="Meng S."/>
            <person name="Li G."/>
            <person name="Viehrig K."/>
            <person name="Ye F."/>
            <person name="Su P."/>
            <person name="Kiefer A.F."/>
            <person name="Nichols A."/>
            <person name="Cepeda A.J."/>
            <person name="Yan W."/>
            <person name="Fan B."/>
            <person name="Jiang Y."/>
            <person name="Adhikari A."/>
            <person name="Zheng C.-J."/>
            <person name="Schuster L."/>
            <person name="Cowan T.M."/>
            <person name="Smanski M.J."/>
            <person name="Chevrette M.G."/>
            <person name="De Carvalho L.P.S."/>
            <person name="Shen B."/>
        </authorList>
    </citation>
    <scope>NUCLEOTIDE SEQUENCE [LARGE SCALE GENOMIC DNA]</scope>
    <source>
        <strain evidence="1 2">NPDC020327</strain>
    </source>
</reference>
<gene>
    <name evidence="1" type="ORF">ACH429_01175</name>
</gene>